<dbReference type="GO" id="GO:0003700">
    <property type="term" value="F:DNA-binding transcription factor activity"/>
    <property type="evidence" value="ECO:0007669"/>
    <property type="project" value="InterPro"/>
</dbReference>
<dbReference type="InterPro" id="IPR002100">
    <property type="entry name" value="TF_MADSbox"/>
</dbReference>
<dbReference type="PROSITE" id="PS51297">
    <property type="entry name" value="K_BOX"/>
    <property type="match status" value="1"/>
</dbReference>
<dbReference type="Proteomes" id="UP000796880">
    <property type="component" value="Unassembled WGS sequence"/>
</dbReference>
<organism evidence="9 10">
    <name type="scientific">Rhamnella rubrinervis</name>
    <dbReference type="NCBI Taxonomy" id="2594499"/>
    <lineage>
        <taxon>Eukaryota</taxon>
        <taxon>Viridiplantae</taxon>
        <taxon>Streptophyta</taxon>
        <taxon>Embryophyta</taxon>
        <taxon>Tracheophyta</taxon>
        <taxon>Spermatophyta</taxon>
        <taxon>Magnoliopsida</taxon>
        <taxon>eudicotyledons</taxon>
        <taxon>Gunneridae</taxon>
        <taxon>Pentapetalae</taxon>
        <taxon>rosids</taxon>
        <taxon>fabids</taxon>
        <taxon>Rosales</taxon>
        <taxon>Rhamnaceae</taxon>
        <taxon>rhamnoid group</taxon>
        <taxon>Rhamneae</taxon>
        <taxon>Rhamnella</taxon>
    </lineage>
</organism>
<dbReference type="Pfam" id="PF01486">
    <property type="entry name" value="K-box"/>
    <property type="match status" value="1"/>
</dbReference>
<dbReference type="SUPFAM" id="SSF55455">
    <property type="entry name" value="SRF-like"/>
    <property type="match status" value="1"/>
</dbReference>
<evidence type="ECO:0000313" key="9">
    <source>
        <dbReference type="EMBL" id="KAF3439161.1"/>
    </source>
</evidence>
<evidence type="ECO:0000313" key="10">
    <source>
        <dbReference type="Proteomes" id="UP000796880"/>
    </source>
</evidence>
<dbReference type="GO" id="GO:0000977">
    <property type="term" value="F:RNA polymerase II transcription regulatory region sequence-specific DNA binding"/>
    <property type="evidence" value="ECO:0007669"/>
    <property type="project" value="InterPro"/>
</dbReference>
<dbReference type="Gene3D" id="3.40.1810.10">
    <property type="entry name" value="Transcription factor, MADS-box"/>
    <property type="match status" value="1"/>
</dbReference>
<feature type="compositionally biased region" description="Basic and acidic residues" evidence="6">
    <location>
        <begin position="44"/>
        <end position="56"/>
    </location>
</feature>
<dbReference type="GO" id="GO:0046983">
    <property type="term" value="F:protein dimerization activity"/>
    <property type="evidence" value="ECO:0007669"/>
    <property type="project" value="InterPro"/>
</dbReference>
<feature type="compositionally biased region" description="Polar residues" evidence="6">
    <location>
        <begin position="99"/>
        <end position="108"/>
    </location>
</feature>
<dbReference type="GO" id="GO:0005634">
    <property type="term" value="C:nucleus"/>
    <property type="evidence" value="ECO:0007669"/>
    <property type="project" value="UniProtKB-SubCell"/>
</dbReference>
<dbReference type="GO" id="GO:0045944">
    <property type="term" value="P:positive regulation of transcription by RNA polymerase II"/>
    <property type="evidence" value="ECO:0007669"/>
    <property type="project" value="InterPro"/>
</dbReference>
<dbReference type="InterPro" id="IPR036879">
    <property type="entry name" value="TF_MADSbox_sf"/>
</dbReference>
<dbReference type="InterPro" id="IPR002487">
    <property type="entry name" value="TF_Kbox"/>
</dbReference>
<comment type="subcellular location">
    <subcellularLocation>
        <location evidence="1">Nucleus</location>
    </subcellularLocation>
</comment>
<evidence type="ECO:0000256" key="6">
    <source>
        <dbReference type="SAM" id="MobiDB-lite"/>
    </source>
</evidence>
<feature type="domain" description="MADS-box" evidence="7">
    <location>
        <begin position="295"/>
        <end position="335"/>
    </location>
</feature>
<sequence>MHRGHNLVGLGESRTTGILQKRNENKKPQPKPPDWPAEAQTSHRPPDPLQPREGRPSLHRSPSSSAPKPSPPKPSPYFKQQSLGPHSMPCPAQCPSLPRLTQASSPPTLHNPEKPGPLSKEAQAPALFKAQRSSLRLLNQSPSPGPPKPGLQRPSPSHGPPDPPQTRKARPPLRRVKPKLQPTKAKFSSPSQCPDPTKHGLHLSPKPPAPNQSSGPAREKLQFARTLFGISSQIESYWSNKSNPTWVVANRNTSLETVTKPLCLLRVEYINKARDGKREDCNSEDRQFNEQASDFSKRRKGLIKKAKELAILCDAEVGLAIFSSTGKLYEFASTSMKSVIEKYNKSKEQHQQLLNPASDVTFWQREVAILRHRLQSLQENHRQLMGVELYGLSVKELHNIENQLELSLRGIRMKKEQLLTEEIQELNQKGNRIHQENIELHKKINVISQENMELYKRVYETRDVTPASENSLVPFSTINTNEDVNVPVRLQLSHPSQARATMWKIFINETACSRLPTVKEMTTEELQTYINVKDSP</sequence>
<feature type="compositionally biased region" description="Basic residues" evidence="6">
    <location>
        <begin position="167"/>
        <end position="178"/>
    </location>
</feature>
<dbReference type="SMART" id="SM00432">
    <property type="entry name" value="MADS"/>
    <property type="match status" value="1"/>
</dbReference>
<dbReference type="InterPro" id="IPR050142">
    <property type="entry name" value="MADS-box/MEF2_TF"/>
</dbReference>
<evidence type="ECO:0008006" key="11">
    <source>
        <dbReference type="Google" id="ProtNLM"/>
    </source>
</evidence>
<keyword evidence="5" id="KW-0539">Nucleus</keyword>
<evidence type="ECO:0000256" key="3">
    <source>
        <dbReference type="ARBA" id="ARBA00023125"/>
    </source>
</evidence>
<dbReference type="Pfam" id="PF00319">
    <property type="entry name" value="SRF-TF"/>
    <property type="match status" value="1"/>
</dbReference>
<evidence type="ECO:0000256" key="4">
    <source>
        <dbReference type="ARBA" id="ARBA00023163"/>
    </source>
</evidence>
<evidence type="ECO:0000259" key="8">
    <source>
        <dbReference type="PROSITE" id="PS51297"/>
    </source>
</evidence>
<comment type="caution">
    <text evidence="9">The sequence shown here is derived from an EMBL/GenBank/DDBJ whole genome shotgun (WGS) entry which is preliminary data.</text>
</comment>
<evidence type="ECO:0000256" key="1">
    <source>
        <dbReference type="ARBA" id="ARBA00004123"/>
    </source>
</evidence>
<feature type="domain" description="K-box" evidence="8">
    <location>
        <begin position="360"/>
        <end position="450"/>
    </location>
</feature>
<name>A0A8K0DYT1_9ROSA</name>
<dbReference type="AlphaFoldDB" id="A0A8K0DYT1"/>
<dbReference type="EMBL" id="VOIH02000008">
    <property type="protein sequence ID" value="KAF3439161.1"/>
    <property type="molecule type" value="Genomic_DNA"/>
</dbReference>
<protein>
    <recommendedName>
        <fullName evidence="11">MADS-box transcription factor</fullName>
    </recommendedName>
</protein>
<dbReference type="InterPro" id="IPR033896">
    <property type="entry name" value="MEF2-like_N"/>
</dbReference>
<proteinExistence type="predicted"/>
<accession>A0A8K0DYT1</accession>
<feature type="compositionally biased region" description="Polar residues" evidence="6">
    <location>
        <begin position="131"/>
        <end position="142"/>
    </location>
</feature>
<keyword evidence="10" id="KW-1185">Reference proteome</keyword>
<evidence type="ECO:0000256" key="2">
    <source>
        <dbReference type="ARBA" id="ARBA00023015"/>
    </source>
</evidence>
<keyword evidence="4" id="KW-0804">Transcription</keyword>
<dbReference type="PRINTS" id="PR00404">
    <property type="entry name" value="MADSDOMAIN"/>
</dbReference>
<reference evidence="9" key="1">
    <citation type="submission" date="2020-03" db="EMBL/GenBank/DDBJ databases">
        <title>A high-quality chromosome-level genome assembly of a woody plant with both climbing and erect habits, Rhamnella rubrinervis.</title>
        <authorList>
            <person name="Lu Z."/>
            <person name="Yang Y."/>
            <person name="Zhu X."/>
            <person name="Sun Y."/>
        </authorList>
    </citation>
    <scope>NUCLEOTIDE SEQUENCE</scope>
    <source>
        <strain evidence="9">BYM</strain>
        <tissue evidence="9">Leaf</tissue>
    </source>
</reference>
<keyword evidence="2" id="KW-0805">Transcription regulation</keyword>
<evidence type="ECO:0000256" key="5">
    <source>
        <dbReference type="ARBA" id="ARBA00023242"/>
    </source>
</evidence>
<dbReference type="OrthoDB" id="1898716at2759"/>
<dbReference type="CDD" id="cd00265">
    <property type="entry name" value="MADS_MEF2_like"/>
    <property type="match status" value="1"/>
</dbReference>
<dbReference type="PANTHER" id="PTHR48019">
    <property type="entry name" value="SERUM RESPONSE FACTOR HOMOLOG"/>
    <property type="match status" value="1"/>
</dbReference>
<feature type="region of interest" description="Disordered" evidence="6">
    <location>
        <begin position="1"/>
        <end position="217"/>
    </location>
</feature>
<gene>
    <name evidence="9" type="ORF">FNV43_RR17436</name>
</gene>
<dbReference type="PROSITE" id="PS50066">
    <property type="entry name" value="MADS_BOX_2"/>
    <property type="match status" value="1"/>
</dbReference>
<keyword evidence="3" id="KW-0238">DNA-binding</keyword>
<evidence type="ECO:0000259" key="7">
    <source>
        <dbReference type="PROSITE" id="PS50066"/>
    </source>
</evidence>